<dbReference type="PROSITE" id="PS00455">
    <property type="entry name" value="AMP_BINDING"/>
    <property type="match status" value="1"/>
</dbReference>
<evidence type="ECO:0000313" key="4">
    <source>
        <dbReference type="EMBL" id="MFD1051853.1"/>
    </source>
</evidence>
<protein>
    <submittedName>
        <fullName evidence="4">AMP-binding protein</fullName>
    </submittedName>
</protein>
<dbReference type="Pfam" id="PF00501">
    <property type="entry name" value="AMP-binding"/>
    <property type="match status" value="1"/>
</dbReference>
<name>A0ABW3MNZ2_9PSEU</name>
<organism evidence="4 5">
    <name type="scientific">Kibdelosporangium lantanae</name>
    <dbReference type="NCBI Taxonomy" id="1497396"/>
    <lineage>
        <taxon>Bacteria</taxon>
        <taxon>Bacillati</taxon>
        <taxon>Actinomycetota</taxon>
        <taxon>Actinomycetes</taxon>
        <taxon>Pseudonocardiales</taxon>
        <taxon>Pseudonocardiaceae</taxon>
        <taxon>Kibdelosporangium</taxon>
    </lineage>
</organism>
<comment type="caution">
    <text evidence="4">The sequence shown here is derived from an EMBL/GenBank/DDBJ whole genome shotgun (WGS) entry which is preliminary data.</text>
</comment>
<dbReference type="SUPFAM" id="SSF56801">
    <property type="entry name" value="Acetyl-CoA synthetase-like"/>
    <property type="match status" value="1"/>
</dbReference>
<keyword evidence="2" id="KW-0597">Phosphoprotein</keyword>
<dbReference type="Gene3D" id="3.40.50.980">
    <property type="match status" value="2"/>
</dbReference>
<dbReference type="EMBL" id="JBHTIS010003925">
    <property type="protein sequence ID" value="MFD1051853.1"/>
    <property type="molecule type" value="Genomic_DNA"/>
</dbReference>
<evidence type="ECO:0000259" key="3">
    <source>
        <dbReference type="Pfam" id="PF00501"/>
    </source>
</evidence>
<keyword evidence="5" id="KW-1185">Reference proteome</keyword>
<proteinExistence type="predicted"/>
<sequence>MARGIGPESVVGLATGYNAGLVVSLLGVLKAGAAYLPLDLQYPVERLRYMITDAKPQLLLTTGELPEGLTGLAPEVKVAELAGTGIRPRARPDHPAYVIYTSGSTGQPKGVVGTRRGLANRLEWLQRHEPLGARDLVVAKSSISFVDGTTELLGALMAGARVVLASADDRTDPLALARLIA</sequence>
<evidence type="ECO:0000256" key="1">
    <source>
        <dbReference type="ARBA" id="ARBA00022450"/>
    </source>
</evidence>
<feature type="domain" description="AMP-dependent synthetase/ligase" evidence="3">
    <location>
        <begin position="2"/>
        <end position="180"/>
    </location>
</feature>
<feature type="non-terminal residue" evidence="4">
    <location>
        <position position="181"/>
    </location>
</feature>
<reference evidence="5" key="1">
    <citation type="journal article" date="2019" name="Int. J. Syst. Evol. Microbiol.">
        <title>The Global Catalogue of Microorganisms (GCM) 10K type strain sequencing project: providing services to taxonomists for standard genome sequencing and annotation.</title>
        <authorList>
            <consortium name="The Broad Institute Genomics Platform"/>
            <consortium name="The Broad Institute Genome Sequencing Center for Infectious Disease"/>
            <person name="Wu L."/>
            <person name="Ma J."/>
        </authorList>
    </citation>
    <scope>NUCLEOTIDE SEQUENCE [LARGE SCALE GENOMIC DNA]</scope>
    <source>
        <strain evidence="5">JCM 31486</strain>
    </source>
</reference>
<keyword evidence="1" id="KW-0596">Phosphopantetheine</keyword>
<dbReference type="InterPro" id="IPR000873">
    <property type="entry name" value="AMP-dep_synth/lig_dom"/>
</dbReference>
<dbReference type="PANTHER" id="PTHR44845:SF6">
    <property type="entry name" value="BETA-ALANINE-ACTIVATING ENZYME"/>
    <property type="match status" value="1"/>
</dbReference>
<dbReference type="InterPro" id="IPR020845">
    <property type="entry name" value="AMP-binding_CS"/>
</dbReference>
<dbReference type="PANTHER" id="PTHR44845">
    <property type="entry name" value="CARRIER DOMAIN-CONTAINING PROTEIN"/>
    <property type="match status" value="1"/>
</dbReference>
<gene>
    <name evidence="4" type="ORF">ACFQ1S_43000</name>
</gene>
<evidence type="ECO:0000256" key="2">
    <source>
        <dbReference type="ARBA" id="ARBA00022553"/>
    </source>
</evidence>
<dbReference type="Proteomes" id="UP001597045">
    <property type="component" value="Unassembled WGS sequence"/>
</dbReference>
<dbReference type="PRINTS" id="PR00154">
    <property type="entry name" value="AMPBINDING"/>
</dbReference>
<evidence type="ECO:0000313" key="5">
    <source>
        <dbReference type="Proteomes" id="UP001597045"/>
    </source>
</evidence>
<dbReference type="InterPro" id="IPR020459">
    <property type="entry name" value="AMP-binding"/>
</dbReference>
<accession>A0ABW3MNZ2</accession>